<reference evidence="7 8" key="1">
    <citation type="submission" date="2022-12" db="EMBL/GenBank/DDBJ databases">
        <title>Chromosome-level genome assembly of true bugs.</title>
        <authorList>
            <person name="Ma L."/>
            <person name="Li H."/>
        </authorList>
    </citation>
    <scope>NUCLEOTIDE SEQUENCE [LARGE SCALE GENOMIC DNA]</scope>
    <source>
        <strain evidence="7">Lab_2022b</strain>
    </source>
</reference>
<keyword evidence="3" id="KW-0378">Hydrolase</keyword>
<dbReference type="GO" id="GO:0004386">
    <property type="term" value="F:helicase activity"/>
    <property type="evidence" value="ECO:0007669"/>
    <property type="project" value="UniProtKB-KW"/>
</dbReference>
<dbReference type="InterPro" id="IPR050520">
    <property type="entry name" value="INO80/SWR1_helicase"/>
</dbReference>
<evidence type="ECO:0000256" key="5">
    <source>
        <dbReference type="ARBA" id="ARBA00023125"/>
    </source>
</evidence>
<protein>
    <recommendedName>
        <fullName evidence="6">SNF2 N-terminal domain-containing protein</fullName>
    </recommendedName>
</protein>
<gene>
    <name evidence="7" type="ORF">O3M35_010929</name>
</gene>
<proteinExistence type="predicted"/>
<dbReference type="Pfam" id="PF00176">
    <property type="entry name" value="SNF2-rel_dom"/>
    <property type="match status" value="1"/>
</dbReference>
<accession>A0AAW1D6W0</accession>
<dbReference type="AlphaFoldDB" id="A0AAW1D6W0"/>
<dbReference type="InterPro" id="IPR000330">
    <property type="entry name" value="SNF2_N"/>
</dbReference>
<dbReference type="GO" id="GO:0005524">
    <property type="term" value="F:ATP binding"/>
    <property type="evidence" value="ECO:0007669"/>
    <property type="project" value="UniProtKB-KW"/>
</dbReference>
<dbReference type="GO" id="GO:0042393">
    <property type="term" value="F:histone binding"/>
    <property type="evidence" value="ECO:0007669"/>
    <property type="project" value="TreeGrafter"/>
</dbReference>
<evidence type="ECO:0000256" key="4">
    <source>
        <dbReference type="ARBA" id="ARBA00022840"/>
    </source>
</evidence>
<comment type="subcellular location">
    <subcellularLocation>
        <location evidence="1">Nucleus</location>
    </subcellularLocation>
</comment>
<dbReference type="EMBL" id="JAPXFL010000007">
    <property type="protein sequence ID" value="KAK9504642.1"/>
    <property type="molecule type" value="Genomic_DNA"/>
</dbReference>
<keyword evidence="5" id="KW-0238">DNA-binding</keyword>
<evidence type="ECO:0000256" key="1">
    <source>
        <dbReference type="ARBA" id="ARBA00004123"/>
    </source>
</evidence>
<dbReference type="GO" id="GO:0003677">
    <property type="term" value="F:DNA binding"/>
    <property type="evidence" value="ECO:0007669"/>
    <property type="project" value="UniProtKB-KW"/>
</dbReference>
<dbReference type="Gene3D" id="3.40.50.10810">
    <property type="entry name" value="Tandem AAA-ATPase domain"/>
    <property type="match status" value="1"/>
</dbReference>
<dbReference type="InterPro" id="IPR027417">
    <property type="entry name" value="P-loop_NTPase"/>
</dbReference>
<feature type="domain" description="SNF2 N-terminal" evidence="6">
    <location>
        <begin position="2"/>
        <end position="97"/>
    </location>
</feature>
<dbReference type="InterPro" id="IPR038718">
    <property type="entry name" value="SNF2-like_sf"/>
</dbReference>
<dbReference type="GO" id="GO:0006338">
    <property type="term" value="P:chromatin remodeling"/>
    <property type="evidence" value="ECO:0007669"/>
    <property type="project" value="TreeGrafter"/>
</dbReference>
<dbReference type="PANTHER" id="PTHR45685:SF1">
    <property type="entry name" value="HELICASE SRCAP"/>
    <property type="match status" value="1"/>
</dbReference>
<dbReference type="Proteomes" id="UP001461498">
    <property type="component" value="Unassembled WGS sequence"/>
</dbReference>
<name>A0AAW1D6W0_9HEMI</name>
<comment type="caution">
    <text evidence="7">The sequence shown here is derived from an EMBL/GenBank/DDBJ whole genome shotgun (WGS) entry which is preliminary data.</text>
</comment>
<dbReference type="GO" id="GO:0016887">
    <property type="term" value="F:ATP hydrolysis activity"/>
    <property type="evidence" value="ECO:0007669"/>
    <property type="project" value="TreeGrafter"/>
</dbReference>
<sequence length="101" mass="12454">MELWSLMHFLMPNVFESHREFKEWFSNPVTGMIEGNSEYNENIIKRLHKVLRPFLLRRLKSEVETQMPKKYEHVVMCRLSNRQRYLYDDFMARAKYVSFFL</sequence>
<keyword evidence="3" id="KW-0347">Helicase</keyword>
<keyword evidence="8" id="KW-1185">Reference proteome</keyword>
<organism evidence="7 8">
    <name type="scientific">Rhynocoris fuscipes</name>
    <dbReference type="NCBI Taxonomy" id="488301"/>
    <lineage>
        <taxon>Eukaryota</taxon>
        <taxon>Metazoa</taxon>
        <taxon>Ecdysozoa</taxon>
        <taxon>Arthropoda</taxon>
        <taxon>Hexapoda</taxon>
        <taxon>Insecta</taxon>
        <taxon>Pterygota</taxon>
        <taxon>Neoptera</taxon>
        <taxon>Paraneoptera</taxon>
        <taxon>Hemiptera</taxon>
        <taxon>Heteroptera</taxon>
        <taxon>Panheteroptera</taxon>
        <taxon>Cimicomorpha</taxon>
        <taxon>Reduviidae</taxon>
        <taxon>Harpactorinae</taxon>
        <taxon>Harpactorini</taxon>
        <taxon>Rhynocoris</taxon>
    </lineage>
</organism>
<evidence type="ECO:0000259" key="6">
    <source>
        <dbReference type="Pfam" id="PF00176"/>
    </source>
</evidence>
<dbReference type="PANTHER" id="PTHR45685">
    <property type="entry name" value="HELICASE SRCAP-RELATED"/>
    <property type="match status" value="1"/>
</dbReference>
<evidence type="ECO:0000313" key="8">
    <source>
        <dbReference type="Proteomes" id="UP001461498"/>
    </source>
</evidence>
<evidence type="ECO:0000313" key="7">
    <source>
        <dbReference type="EMBL" id="KAK9504642.1"/>
    </source>
</evidence>
<keyword evidence="2" id="KW-0547">Nucleotide-binding</keyword>
<dbReference type="GO" id="GO:0000812">
    <property type="term" value="C:Swr1 complex"/>
    <property type="evidence" value="ECO:0007669"/>
    <property type="project" value="TreeGrafter"/>
</dbReference>
<evidence type="ECO:0000256" key="3">
    <source>
        <dbReference type="ARBA" id="ARBA00022806"/>
    </source>
</evidence>
<dbReference type="SUPFAM" id="SSF52540">
    <property type="entry name" value="P-loop containing nucleoside triphosphate hydrolases"/>
    <property type="match status" value="1"/>
</dbReference>
<keyword evidence="4" id="KW-0067">ATP-binding</keyword>
<evidence type="ECO:0000256" key="2">
    <source>
        <dbReference type="ARBA" id="ARBA00022741"/>
    </source>
</evidence>